<proteinExistence type="predicted"/>
<organism evidence="1 2">
    <name type="scientific">Penstemon smallii</name>
    <dbReference type="NCBI Taxonomy" id="265156"/>
    <lineage>
        <taxon>Eukaryota</taxon>
        <taxon>Viridiplantae</taxon>
        <taxon>Streptophyta</taxon>
        <taxon>Embryophyta</taxon>
        <taxon>Tracheophyta</taxon>
        <taxon>Spermatophyta</taxon>
        <taxon>Magnoliopsida</taxon>
        <taxon>eudicotyledons</taxon>
        <taxon>Gunneridae</taxon>
        <taxon>Pentapetalae</taxon>
        <taxon>asterids</taxon>
        <taxon>lamiids</taxon>
        <taxon>Lamiales</taxon>
        <taxon>Plantaginaceae</taxon>
        <taxon>Cheloneae</taxon>
        <taxon>Penstemon</taxon>
    </lineage>
</organism>
<evidence type="ECO:0000313" key="2">
    <source>
        <dbReference type="Proteomes" id="UP001634393"/>
    </source>
</evidence>
<comment type="caution">
    <text evidence="1">The sequence shown here is derived from an EMBL/GenBank/DDBJ whole genome shotgun (WGS) entry which is preliminary data.</text>
</comment>
<accession>A0ABD3UJF0</accession>
<dbReference type="AlphaFoldDB" id="A0ABD3UJF0"/>
<evidence type="ECO:0000313" key="1">
    <source>
        <dbReference type="EMBL" id="KAL3849515.1"/>
    </source>
</evidence>
<reference evidence="1 2" key="1">
    <citation type="submission" date="2024-12" db="EMBL/GenBank/DDBJ databases">
        <title>The unique morphological basis and parallel evolutionary history of personate flowers in Penstemon.</title>
        <authorList>
            <person name="Depatie T.H."/>
            <person name="Wessinger C.A."/>
        </authorList>
    </citation>
    <scope>NUCLEOTIDE SEQUENCE [LARGE SCALE GENOMIC DNA]</scope>
    <source>
        <strain evidence="1">WTNN_2</strain>
        <tissue evidence="1">Leaf</tissue>
    </source>
</reference>
<sequence>MEAPYNSTLKWIKSLNLTLDDAWRQWIVDNKFAGFTQRYRQNGTYYGLSYESSLEYVRETFGLK</sequence>
<protein>
    <submittedName>
        <fullName evidence="1">Uncharacterized protein</fullName>
    </submittedName>
</protein>
<dbReference type="EMBL" id="JBJXBP010000001">
    <property type="protein sequence ID" value="KAL3849515.1"/>
    <property type="molecule type" value="Genomic_DNA"/>
</dbReference>
<dbReference type="Gene3D" id="3.40.50.11320">
    <property type="match status" value="1"/>
</dbReference>
<name>A0ABD3UJF0_9LAMI</name>
<gene>
    <name evidence="1" type="ORF">ACJIZ3_011397</name>
</gene>
<dbReference type="Proteomes" id="UP001634393">
    <property type="component" value="Unassembled WGS sequence"/>
</dbReference>
<keyword evidence="2" id="KW-1185">Reference proteome</keyword>